<keyword evidence="8" id="KW-0472">Membrane</keyword>
<evidence type="ECO:0000259" key="9">
    <source>
        <dbReference type="PROSITE" id="PS01124"/>
    </source>
</evidence>
<dbReference type="SUPFAM" id="SSF52172">
    <property type="entry name" value="CheY-like"/>
    <property type="match status" value="1"/>
</dbReference>
<dbReference type="Gene3D" id="1.10.10.60">
    <property type="entry name" value="Homeodomain-like"/>
    <property type="match status" value="1"/>
</dbReference>
<keyword evidence="3 7" id="KW-0597">Phosphoprotein</keyword>
<dbReference type="InterPro" id="IPR005467">
    <property type="entry name" value="His_kinase_dom"/>
</dbReference>
<feature type="modified residue" description="4-aspartylphosphate" evidence="7">
    <location>
        <position position="1161"/>
    </location>
</feature>
<dbReference type="GO" id="GO:0000155">
    <property type="term" value="F:phosphorelay sensor kinase activity"/>
    <property type="evidence" value="ECO:0007669"/>
    <property type="project" value="InterPro"/>
</dbReference>
<dbReference type="InterPro" id="IPR003661">
    <property type="entry name" value="HisK_dim/P_dom"/>
</dbReference>
<evidence type="ECO:0000313" key="13">
    <source>
        <dbReference type="Proteomes" id="UP000014174"/>
    </source>
</evidence>
<dbReference type="FunFam" id="1.10.287.130:FF:000045">
    <property type="entry name" value="Two-component system sensor histidine kinase/response regulator"/>
    <property type="match status" value="1"/>
</dbReference>
<evidence type="ECO:0000256" key="7">
    <source>
        <dbReference type="PROSITE-ProRule" id="PRU00169"/>
    </source>
</evidence>
<sequence length="1357" mass="154700">MLFFKPRFKININKSIAKRTSVFLLFTLYLWAKSIAQNSPISFDKLTMESGLSQSGVIAITQDSMGFMWFGTKNGLNRYDSRQFEIFKCDSEDTTSISSNQNVNSLLTCSNGDLWVGMQNGLNKYLPETKSFKRYFNRPNDKSSLSNNTIRCLYEDKVGNLWIGTENGLNRLNINGKFDRFFCKGSYGEGLVSSFIKAVFQDSNGVIWVGTQLGLVALTEKNNNYCFKTYFHNNLDKTSLSDNDIHTITEDKERNLWVGTHFGGANQLKLGTNGFKHFTSQNSGLVSNIIRKIILDKQGKLWFGTLNGISIYDPIKKVFQNQIHNPEDPKSLNQNSIYDIYQDKAGSVWVGTYYGGVNVYHPNAIRFSAYKHYSYKSSLSSNIISVLTEGNLGDLWIGTEAEGLNYFNRKTGLFTNFRAEGGKNSVSSNLIKAISIDPKGNLWIAAYDGGVDYFFTKKNVFKHYNISDKKTLSVKRITYLITDSQRRVWVGSKGSGLFLYDNTTDSFNSLQTRNAKFYLSANNITFLYQDKENTLWVSTEEGLYYIKANAKNFVKLLFNNNSYFSQISFITQSFDGKMLFGSYNDGLAFYNPLSTRIKFFTTKDGLPSNTIAGIVEDNQHRIWVSTDKGLTMINHGFINVFNRNDGLPGNVFNFHSVLKDSDGSLFFGGYNGLVSFYPADISKNEIAPKIVFTHLRLFNKEVLVNKDNSILKKSLNKIETLVLNYQQNVFSIDFAALSFVKPKKNKYTYKLEGFEREWNQVDEPTATFTNLPDGKYTLLVKGSNNDGIFNAIPARLEIIIKPPFWRTWWAYLFYIFAFVVLLYLVMKFLLIRALLKREHEVHQMKLDFFTNVSHEIRTPLTLILGPLEKMIQDTHNSFALNKQLLVVNKNAKRLMRLVNELMDFRKIESGKMKLNLSAGNIVTFVNEIYLSFCQLAQQKQIDYTFKTDQELIELYFDKDQLEKVLFNLLSNAFKFTAQQNAKVTVEIRHQDQHVFIKIKDNGEGVAPENSEKLFTDFYQVPNHQQRNIGTGIGLALSKSIAKLHHGDLVLEQGGGSTSFCLSLMIGTSQYKPEEINIALPFDEGSLFKINRDSEEFSADELVKKRSIVGNLPLLLVVDDNKDVNDFIVNSLSQFYQIIQAWNGKEALSFAFEKLPDLIISDVMMPEMDGFEFCAKIKTDIKTRHIPVILLTARSSELHELEGLKTGADVYLTKPFGIAKLRLIVANLIALHQNMREKFSQQFSLEPTMVQIESSDEEFLNKVMSLMEENISNSDFNVNLFASEIGMSTSVFYKKIDALTGLTINNFMKSIRLKRALQLLQQKAGNVSQIAYMVGFNDAQYFSKEFKKQYGKPPSEYI</sequence>
<dbReference type="InterPro" id="IPR004358">
    <property type="entry name" value="Sig_transdc_His_kin-like_C"/>
</dbReference>
<dbReference type="InterPro" id="IPR003594">
    <property type="entry name" value="HATPase_dom"/>
</dbReference>
<evidence type="ECO:0000256" key="8">
    <source>
        <dbReference type="SAM" id="Phobius"/>
    </source>
</evidence>
<evidence type="ECO:0000256" key="3">
    <source>
        <dbReference type="ARBA" id="ARBA00022553"/>
    </source>
</evidence>
<organism evidence="12 13">
    <name type="scientific">Arcticibacter svalbardensis MN12-7</name>
    <dbReference type="NCBI Taxonomy" id="1150600"/>
    <lineage>
        <taxon>Bacteria</taxon>
        <taxon>Pseudomonadati</taxon>
        <taxon>Bacteroidota</taxon>
        <taxon>Sphingobacteriia</taxon>
        <taxon>Sphingobacteriales</taxon>
        <taxon>Sphingobacteriaceae</taxon>
        <taxon>Arcticibacter</taxon>
    </lineage>
</organism>
<dbReference type="EC" id="2.7.13.3" evidence="2"/>
<dbReference type="OrthoDB" id="9809670at2"/>
<dbReference type="PRINTS" id="PR00344">
    <property type="entry name" value="BCTRLSENSOR"/>
</dbReference>
<dbReference type="EMBL" id="AQPN01000110">
    <property type="protein sequence ID" value="EOR93525.1"/>
    <property type="molecule type" value="Genomic_DNA"/>
</dbReference>
<dbReference type="Gene3D" id="2.60.40.10">
    <property type="entry name" value="Immunoglobulins"/>
    <property type="match status" value="1"/>
</dbReference>
<dbReference type="PANTHER" id="PTHR43547:SF2">
    <property type="entry name" value="HYBRID SIGNAL TRANSDUCTION HISTIDINE KINASE C"/>
    <property type="match status" value="1"/>
</dbReference>
<dbReference type="PROSITE" id="PS01124">
    <property type="entry name" value="HTH_ARAC_FAMILY_2"/>
    <property type="match status" value="1"/>
</dbReference>
<protein>
    <recommendedName>
        <fullName evidence="2">histidine kinase</fullName>
        <ecNumber evidence="2">2.7.13.3</ecNumber>
    </recommendedName>
</protein>
<dbReference type="SUPFAM" id="SSF63829">
    <property type="entry name" value="Calcium-dependent phosphotriesterase"/>
    <property type="match status" value="3"/>
</dbReference>
<dbReference type="Pfam" id="PF02518">
    <property type="entry name" value="HATPase_c"/>
    <property type="match status" value="1"/>
</dbReference>
<keyword evidence="13" id="KW-1185">Reference proteome</keyword>
<comment type="caution">
    <text evidence="12">The sequence shown here is derived from an EMBL/GenBank/DDBJ whole genome shotgun (WGS) entry which is preliminary data.</text>
</comment>
<dbReference type="PANTHER" id="PTHR43547">
    <property type="entry name" value="TWO-COMPONENT HISTIDINE KINASE"/>
    <property type="match status" value="1"/>
</dbReference>
<feature type="domain" description="Response regulatory" evidence="11">
    <location>
        <begin position="1113"/>
        <end position="1228"/>
    </location>
</feature>
<dbReference type="SMART" id="SM00448">
    <property type="entry name" value="REC"/>
    <property type="match status" value="1"/>
</dbReference>
<dbReference type="PROSITE" id="PS50110">
    <property type="entry name" value="RESPONSE_REGULATORY"/>
    <property type="match status" value="1"/>
</dbReference>
<dbReference type="InterPro" id="IPR036097">
    <property type="entry name" value="HisK_dim/P_sf"/>
</dbReference>
<dbReference type="SMART" id="SM00342">
    <property type="entry name" value="HTH_ARAC"/>
    <property type="match status" value="1"/>
</dbReference>
<dbReference type="Pfam" id="PF00072">
    <property type="entry name" value="Response_reg"/>
    <property type="match status" value="1"/>
</dbReference>
<reference evidence="12 13" key="1">
    <citation type="journal article" date="2013" name="Genome Announc.">
        <title>Draft Genome Sequence of Arcticibacter svalbardensis Strain MN12-7T, a Member of the Family Sphingobacteriaceae Isolated from an Arctic Soil Sample.</title>
        <authorList>
            <person name="Shivaji S."/>
            <person name="Ara S."/>
            <person name="Prasad S."/>
            <person name="Manasa B.P."/>
            <person name="Begum Z."/>
            <person name="Singh A."/>
            <person name="Kumar Pinnaka A."/>
        </authorList>
    </citation>
    <scope>NUCLEOTIDE SEQUENCE [LARGE SCALE GENOMIC DNA]</scope>
    <source>
        <strain evidence="12 13">MN12-7</strain>
    </source>
</reference>
<dbReference type="InterPro" id="IPR013783">
    <property type="entry name" value="Ig-like_fold"/>
</dbReference>
<dbReference type="InterPro" id="IPR011123">
    <property type="entry name" value="Y_Y_Y"/>
</dbReference>
<dbReference type="RefSeq" id="WP_016196467.1">
    <property type="nucleotide sequence ID" value="NZ_AQPN01000110.1"/>
</dbReference>
<dbReference type="Gene3D" id="3.40.50.2300">
    <property type="match status" value="1"/>
</dbReference>
<keyword evidence="6" id="KW-0804">Transcription</keyword>
<dbReference type="Gene3D" id="2.130.10.10">
    <property type="entry name" value="YVTN repeat-like/Quinoprotein amine dehydrogenase"/>
    <property type="match status" value="4"/>
</dbReference>
<dbReference type="CDD" id="cd00082">
    <property type="entry name" value="HisKA"/>
    <property type="match status" value="1"/>
</dbReference>
<dbReference type="Pfam" id="PF07494">
    <property type="entry name" value="Reg_prop"/>
    <property type="match status" value="7"/>
</dbReference>
<dbReference type="SUPFAM" id="SSF47384">
    <property type="entry name" value="Homodimeric domain of signal transducing histidine kinase"/>
    <property type="match status" value="1"/>
</dbReference>
<dbReference type="eggNOG" id="COG0745">
    <property type="taxonomic scope" value="Bacteria"/>
</dbReference>
<evidence type="ECO:0000256" key="4">
    <source>
        <dbReference type="ARBA" id="ARBA00023015"/>
    </source>
</evidence>
<dbReference type="InterPro" id="IPR001789">
    <property type="entry name" value="Sig_transdc_resp-reg_receiver"/>
</dbReference>
<dbReference type="InterPro" id="IPR011006">
    <property type="entry name" value="CheY-like_superfamily"/>
</dbReference>
<name>R9GPQ5_9SPHI</name>
<feature type="domain" description="Histidine kinase" evidence="10">
    <location>
        <begin position="851"/>
        <end position="1067"/>
    </location>
</feature>
<dbReference type="GO" id="GO:0043565">
    <property type="term" value="F:sequence-specific DNA binding"/>
    <property type="evidence" value="ECO:0007669"/>
    <property type="project" value="InterPro"/>
</dbReference>
<dbReference type="Pfam" id="PF12833">
    <property type="entry name" value="HTH_18"/>
    <property type="match status" value="1"/>
</dbReference>
<keyword evidence="4" id="KW-0805">Transcription regulation</keyword>
<feature type="transmembrane region" description="Helical" evidence="8">
    <location>
        <begin position="808"/>
        <end position="835"/>
    </location>
</feature>
<dbReference type="PROSITE" id="PS00041">
    <property type="entry name" value="HTH_ARAC_FAMILY_1"/>
    <property type="match status" value="1"/>
</dbReference>
<proteinExistence type="predicted"/>
<dbReference type="PATRIC" id="fig|1150600.3.peg.3206"/>
<dbReference type="Gene3D" id="3.30.565.10">
    <property type="entry name" value="Histidine kinase-like ATPase, C-terminal domain"/>
    <property type="match status" value="1"/>
</dbReference>
<evidence type="ECO:0000259" key="10">
    <source>
        <dbReference type="PROSITE" id="PS50109"/>
    </source>
</evidence>
<dbReference type="STRING" id="1150600.ADIARSV_3238"/>
<dbReference type="FunFam" id="2.60.40.10:FF:000791">
    <property type="entry name" value="Two-component system sensor histidine kinase/response regulator"/>
    <property type="match status" value="1"/>
</dbReference>
<dbReference type="GO" id="GO:0003700">
    <property type="term" value="F:DNA-binding transcription factor activity"/>
    <property type="evidence" value="ECO:0007669"/>
    <property type="project" value="InterPro"/>
</dbReference>
<evidence type="ECO:0000256" key="5">
    <source>
        <dbReference type="ARBA" id="ARBA00023125"/>
    </source>
</evidence>
<dbReference type="PROSITE" id="PS50109">
    <property type="entry name" value="HIS_KIN"/>
    <property type="match status" value="1"/>
</dbReference>
<dbReference type="InterPro" id="IPR018062">
    <property type="entry name" value="HTH_AraC-typ_CS"/>
</dbReference>
<dbReference type="Pfam" id="PF07495">
    <property type="entry name" value="Y_Y_Y"/>
    <property type="match status" value="1"/>
</dbReference>
<dbReference type="Proteomes" id="UP000014174">
    <property type="component" value="Unassembled WGS sequence"/>
</dbReference>
<dbReference type="eggNOG" id="COG2205">
    <property type="taxonomic scope" value="Bacteria"/>
</dbReference>
<evidence type="ECO:0000313" key="12">
    <source>
        <dbReference type="EMBL" id="EOR93525.1"/>
    </source>
</evidence>
<dbReference type="InterPro" id="IPR036890">
    <property type="entry name" value="HATPase_C_sf"/>
</dbReference>
<gene>
    <name evidence="12" type="ORF">ADIARSV_3238</name>
</gene>
<dbReference type="InterPro" id="IPR018060">
    <property type="entry name" value="HTH_AraC"/>
</dbReference>
<evidence type="ECO:0000256" key="6">
    <source>
        <dbReference type="ARBA" id="ARBA00023163"/>
    </source>
</evidence>
<keyword evidence="5 12" id="KW-0238">DNA-binding</keyword>
<keyword evidence="8" id="KW-0812">Transmembrane</keyword>
<dbReference type="SUPFAM" id="SSF46689">
    <property type="entry name" value="Homeodomain-like"/>
    <property type="match status" value="1"/>
</dbReference>
<accession>R9GPQ5</accession>
<dbReference type="eggNOG" id="COG3292">
    <property type="taxonomic scope" value="Bacteria"/>
</dbReference>
<dbReference type="SMART" id="SM00388">
    <property type="entry name" value="HisKA"/>
    <property type="match status" value="1"/>
</dbReference>
<feature type="domain" description="HTH araC/xylS-type" evidence="9">
    <location>
        <begin position="1260"/>
        <end position="1357"/>
    </location>
</feature>
<dbReference type="SUPFAM" id="SSF55874">
    <property type="entry name" value="ATPase domain of HSP90 chaperone/DNA topoisomerase II/histidine kinase"/>
    <property type="match status" value="1"/>
</dbReference>
<evidence type="ECO:0000256" key="2">
    <source>
        <dbReference type="ARBA" id="ARBA00012438"/>
    </source>
</evidence>
<dbReference type="SMART" id="SM00387">
    <property type="entry name" value="HATPase_c"/>
    <property type="match status" value="1"/>
</dbReference>
<dbReference type="InterPro" id="IPR009057">
    <property type="entry name" value="Homeodomain-like_sf"/>
</dbReference>
<dbReference type="InterPro" id="IPR015943">
    <property type="entry name" value="WD40/YVTN_repeat-like_dom_sf"/>
</dbReference>
<evidence type="ECO:0000256" key="1">
    <source>
        <dbReference type="ARBA" id="ARBA00000085"/>
    </source>
</evidence>
<keyword evidence="8" id="KW-1133">Transmembrane helix</keyword>
<evidence type="ECO:0000259" key="11">
    <source>
        <dbReference type="PROSITE" id="PS50110"/>
    </source>
</evidence>
<dbReference type="Pfam" id="PF00512">
    <property type="entry name" value="HisKA"/>
    <property type="match status" value="1"/>
</dbReference>
<comment type="catalytic activity">
    <reaction evidence="1">
        <text>ATP + protein L-histidine = ADP + protein N-phospho-L-histidine.</text>
        <dbReference type="EC" id="2.7.13.3"/>
    </reaction>
</comment>
<dbReference type="Gene3D" id="1.10.287.130">
    <property type="match status" value="1"/>
</dbReference>
<dbReference type="InterPro" id="IPR011110">
    <property type="entry name" value="Reg_prop"/>
</dbReference>